<evidence type="ECO:0000313" key="2">
    <source>
        <dbReference type="Proteomes" id="UP001066276"/>
    </source>
</evidence>
<dbReference type="AlphaFoldDB" id="A0AAV7N7R2"/>
<comment type="caution">
    <text evidence="1">The sequence shown here is derived from an EMBL/GenBank/DDBJ whole genome shotgun (WGS) entry which is preliminary data.</text>
</comment>
<name>A0AAV7N7R2_PLEWA</name>
<reference evidence="1" key="1">
    <citation type="journal article" date="2022" name="bioRxiv">
        <title>Sequencing and chromosome-scale assembly of the giantPleurodeles waltlgenome.</title>
        <authorList>
            <person name="Brown T."/>
            <person name="Elewa A."/>
            <person name="Iarovenko S."/>
            <person name="Subramanian E."/>
            <person name="Araus A.J."/>
            <person name="Petzold A."/>
            <person name="Susuki M."/>
            <person name="Suzuki K.-i.T."/>
            <person name="Hayashi T."/>
            <person name="Toyoda A."/>
            <person name="Oliveira C."/>
            <person name="Osipova E."/>
            <person name="Leigh N.D."/>
            <person name="Simon A."/>
            <person name="Yun M.H."/>
        </authorList>
    </citation>
    <scope>NUCLEOTIDE SEQUENCE</scope>
    <source>
        <strain evidence="1">20211129_DDA</strain>
        <tissue evidence="1">Liver</tissue>
    </source>
</reference>
<accession>A0AAV7N7R2</accession>
<proteinExistence type="predicted"/>
<organism evidence="1 2">
    <name type="scientific">Pleurodeles waltl</name>
    <name type="common">Iberian ribbed newt</name>
    <dbReference type="NCBI Taxonomy" id="8319"/>
    <lineage>
        <taxon>Eukaryota</taxon>
        <taxon>Metazoa</taxon>
        <taxon>Chordata</taxon>
        <taxon>Craniata</taxon>
        <taxon>Vertebrata</taxon>
        <taxon>Euteleostomi</taxon>
        <taxon>Amphibia</taxon>
        <taxon>Batrachia</taxon>
        <taxon>Caudata</taxon>
        <taxon>Salamandroidea</taxon>
        <taxon>Salamandridae</taxon>
        <taxon>Pleurodelinae</taxon>
        <taxon>Pleurodeles</taxon>
    </lineage>
</organism>
<sequence>MMPRSVACRPHGCFGEGLSAAAVTASSGLTFPEPALVLYRQSELAPGKEAFCFSGLKKAQKKGDGLQWSVLYPEETTAVLDYTPSECSCRGCD</sequence>
<evidence type="ECO:0000313" key="1">
    <source>
        <dbReference type="EMBL" id="KAJ1111292.1"/>
    </source>
</evidence>
<dbReference type="EMBL" id="JANPWB010000013">
    <property type="protein sequence ID" value="KAJ1111292.1"/>
    <property type="molecule type" value="Genomic_DNA"/>
</dbReference>
<gene>
    <name evidence="1" type="ORF">NDU88_008628</name>
</gene>
<protein>
    <submittedName>
        <fullName evidence="1">Uncharacterized protein</fullName>
    </submittedName>
</protein>
<keyword evidence="2" id="KW-1185">Reference proteome</keyword>
<dbReference type="Proteomes" id="UP001066276">
    <property type="component" value="Chromosome 9"/>
</dbReference>